<evidence type="ECO:0000259" key="4">
    <source>
        <dbReference type="Pfam" id="PF07859"/>
    </source>
</evidence>
<proteinExistence type="inferred from homology"/>
<comment type="similarity">
    <text evidence="1">Belongs to the 'GDXG' lipolytic enzyme family.</text>
</comment>
<dbReference type="AlphaFoldDB" id="A0A9W7FKP3"/>
<dbReference type="InterPro" id="IPR050300">
    <property type="entry name" value="GDXG_lipolytic_enzyme"/>
</dbReference>
<dbReference type="SUPFAM" id="SSF53474">
    <property type="entry name" value="alpha/beta-Hydrolases"/>
    <property type="match status" value="1"/>
</dbReference>
<evidence type="ECO:0000313" key="5">
    <source>
        <dbReference type="EMBL" id="GMI13766.1"/>
    </source>
</evidence>
<dbReference type="Pfam" id="PF07859">
    <property type="entry name" value="Abhydrolase_3"/>
    <property type="match status" value="1"/>
</dbReference>
<dbReference type="GO" id="GO:0016787">
    <property type="term" value="F:hydrolase activity"/>
    <property type="evidence" value="ECO:0007669"/>
    <property type="project" value="UniProtKB-KW"/>
</dbReference>
<keyword evidence="6" id="KW-1185">Reference proteome</keyword>
<reference evidence="6" key="1">
    <citation type="journal article" date="2023" name="Commun. Biol.">
        <title>Genome analysis of Parmales, the sister group of diatoms, reveals the evolutionary specialization of diatoms from phago-mixotrophs to photoautotrophs.</title>
        <authorList>
            <person name="Ban H."/>
            <person name="Sato S."/>
            <person name="Yoshikawa S."/>
            <person name="Yamada K."/>
            <person name="Nakamura Y."/>
            <person name="Ichinomiya M."/>
            <person name="Sato N."/>
            <person name="Blanc-Mathieu R."/>
            <person name="Endo H."/>
            <person name="Kuwata A."/>
            <person name="Ogata H."/>
        </authorList>
    </citation>
    <scope>NUCLEOTIDE SEQUENCE [LARGE SCALE GENOMIC DNA]</scope>
    <source>
        <strain evidence="6">NIES 3699</strain>
    </source>
</reference>
<keyword evidence="2" id="KW-0378">Hydrolase</keyword>
<dbReference type="InterPro" id="IPR033140">
    <property type="entry name" value="Lipase_GDXG_put_SER_AS"/>
</dbReference>
<dbReference type="InterPro" id="IPR029058">
    <property type="entry name" value="AB_hydrolase_fold"/>
</dbReference>
<comment type="caution">
    <text evidence="5">The sequence shown here is derived from an EMBL/GenBank/DDBJ whole genome shotgun (WGS) entry which is preliminary data.</text>
</comment>
<dbReference type="PANTHER" id="PTHR48081">
    <property type="entry name" value="AB HYDROLASE SUPERFAMILY PROTEIN C4A8.06C"/>
    <property type="match status" value="1"/>
</dbReference>
<dbReference type="EMBL" id="BRXX01000478">
    <property type="protein sequence ID" value="GMI13766.1"/>
    <property type="molecule type" value="Genomic_DNA"/>
</dbReference>
<dbReference type="Gene3D" id="3.40.50.1820">
    <property type="entry name" value="alpha/beta hydrolase"/>
    <property type="match status" value="1"/>
</dbReference>
<dbReference type="PROSITE" id="PS01174">
    <property type="entry name" value="LIPASE_GDXG_SER"/>
    <property type="match status" value="1"/>
</dbReference>
<feature type="domain" description="Alpha/beta hydrolase fold-3" evidence="4">
    <location>
        <begin position="183"/>
        <end position="385"/>
    </location>
</feature>
<dbReference type="PANTHER" id="PTHR48081:SF8">
    <property type="entry name" value="ALPHA_BETA HYDROLASE FOLD-3 DOMAIN-CONTAINING PROTEIN-RELATED"/>
    <property type="match status" value="1"/>
</dbReference>
<evidence type="ECO:0000313" key="6">
    <source>
        <dbReference type="Proteomes" id="UP001165160"/>
    </source>
</evidence>
<dbReference type="Proteomes" id="UP001165160">
    <property type="component" value="Unassembled WGS sequence"/>
</dbReference>
<evidence type="ECO:0000256" key="2">
    <source>
        <dbReference type="ARBA" id="ARBA00022801"/>
    </source>
</evidence>
<dbReference type="InterPro" id="IPR013094">
    <property type="entry name" value="AB_hydrolase_3"/>
</dbReference>
<gene>
    <name evidence="5" type="ORF">TrVE_jg9629</name>
</gene>
<dbReference type="InterPro" id="IPR002168">
    <property type="entry name" value="Lipase_GDXG_HIS_AS"/>
</dbReference>
<sequence length="422" mass="45917">MMKAYVGLPYTPLADNSSITSNNFLSSGNGSGTGDSITSDDFFSSGNAPKRCCCEWIVSLCRCLLAPLAWIKCIFVGLFQCVTWSCPSPNEWDFVIYLLRFVAYAASTAGVRDGTLQAVVDLSTIAGPILSIWLGKGVSRCAVSSTLNPTETLGGRGEWLWPKGEGRNNDTAPPLPETHPKVILYFHGGAFVLCNSVTHRVITYELCRRTNVPVCVPLYSRPPHAKFPLALNQMTDIYENFVSHYGASNIILAGDSAGGNLCLTTCLNSFQNRGLPPPGKVILLSPWCDLTVESESQPSMKDNAPTDYLPVPLISRFSADYLPDDTMPDNPLVSPLFADASDLRSACPNVFLCYGTGEELLDQNRILAQMLQPTELVELEKMPHVSPLFSTPIYGANAAVDENNLPQPAYGLSRIVDFINTN</sequence>
<name>A0A9W7FKP3_9STRA</name>
<dbReference type="PROSITE" id="PS01173">
    <property type="entry name" value="LIPASE_GDXG_HIS"/>
    <property type="match status" value="1"/>
</dbReference>
<feature type="active site" evidence="3">
    <location>
        <position position="256"/>
    </location>
</feature>
<evidence type="ECO:0000256" key="3">
    <source>
        <dbReference type="PROSITE-ProRule" id="PRU10038"/>
    </source>
</evidence>
<evidence type="ECO:0000256" key="1">
    <source>
        <dbReference type="ARBA" id="ARBA00010515"/>
    </source>
</evidence>
<accession>A0A9W7FKP3</accession>
<protein>
    <recommendedName>
        <fullName evidence="4">Alpha/beta hydrolase fold-3 domain-containing protein</fullName>
    </recommendedName>
</protein>
<organism evidence="5 6">
    <name type="scientific">Triparma verrucosa</name>
    <dbReference type="NCBI Taxonomy" id="1606542"/>
    <lineage>
        <taxon>Eukaryota</taxon>
        <taxon>Sar</taxon>
        <taxon>Stramenopiles</taxon>
        <taxon>Ochrophyta</taxon>
        <taxon>Bolidophyceae</taxon>
        <taxon>Parmales</taxon>
        <taxon>Triparmaceae</taxon>
        <taxon>Triparma</taxon>
    </lineage>
</organism>